<protein>
    <submittedName>
        <fullName evidence="1">Uncharacterized protein</fullName>
    </submittedName>
</protein>
<name>A0AAD9P6F7_RIDPI</name>
<dbReference type="PANTHER" id="PTHR15434">
    <property type="entry name" value="HEAT SHOCK FACTOR 2-BINDING PROTEIN"/>
    <property type="match status" value="1"/>
</dbReference>
<keyword evidence="2" id="KW-1185">Reference proteome</keyword>
<dbReference type="Proteomes" id="UP001209878">
    <property type="component" value="Unassembled WGS sequence"/>
</dbReference>
<dbReference type="AlphaFoldDB" id="A0AAD9P6F7"/>
<dbReference type="InterPro" id="IPR039584">
    <property type="entry name" value="HSF2BP"/>
</dbReference>
<proteinExistence type="predicted"/>
<dbReference type="EMBL" id="JAODUO010000117">
    <property type="protein sequence ID" value="KAK2188983.1"/>
    <property type="molecule type" value="Genomic_DNA"/>
</dbReference>
<dbReference type="GO" id="GO:0005829">
    <property type="term" value="C:cytosol"/>
    <property type="evidence" value="ECO:0007669"/>
    <property type="project" value="TreeGrafter"/>
</dbReference>
<accession>A0AAD9P6F7</accession>
<comment type="caution">
    <text evidence="1">The sequence shown here is derived from an EMBL/GenBank/DDBJ whole genome shotgun (WGS) entry which is preliminary data.</text>
</comment>
<reference evidence="1" key="1">
    <citation type="journal article" date="2023" name="Mol. Biol. Evol.">
        <title>Third-Generation Sequencing Reveals the Adaptive Role of the Epigenome in Three Deep-Sea Polychaetes.</title>
        <authorList>
            <person name="Perez M."/>
            <person name="Aroh O."/>
            <person name="Sun Y."/>
            <person name="Lan Y."/>
            <person name="Juniper S.K."/>
            <person name="Young C.R."/>
            <person name="Angers B."/>
            <person name="Qian P.Y."/>
        </authorList>
    </citation>
    <scope>NUCLEOTIDE SEQUENCE</scope>
    <source>
        <strain evidence="1">R07B-5</strain>
    </source>
</reference>
<gene>
    <name evidence="1" type="ORF">NP493_118g00019</name>
</gene>
<evidence type="ECO:0000313" key="2">
    <source>
        <dbReference type="Proteomes" id="UP001209878"/>
    </source>
</evidence>
<organism evidence="1 2">
    <name type="scientific">Ridgeia piscesae</name>
    <name type="common">Tubeworm</name>
    <dbReference type="NCBI Taxonomy" id="27915"/>
    <lineage>
        <taxon>Eukaryota</taxon>
        <taxon>Metazoa</taxon>
        <taxon>Spiralia</taxon>
        <taxon>Lophotrochozoa</taxon>
        <taxon>Annelida</taxon>
        <taxon>Polychaeta</taxon>
        <taxon>Sedentaria</taxon>
        <taxon>Canalipalpata</taxon>
        <taxon>Sabellida</taxon>
        <taxon>Siboglinidae</taxon>
        <taxon>Ridgeia</taxon>
    </lineage>
</organism>
<sequence>MTLYNVSINKKGLKYISAKPGILGVLAWLLQEETDIESRLHSLLLLQSLLCEHNCPKLVQESREVVSII</sequence>
<dbReference type="PANTHER" id="PTHR15434:SF2">
    <property type="entry name" value="HEAT SHOCK FACTOR 2-BINDING PROTEIN"/>
    <property type="match status" value="1"/>
</dbReference>
<evidence type="ECO:0000313" key="1">
    <source>
        <dbReference type="EMBL" id="KAK2188983.1"/>
    </source>
</evidence>